<evidence type="ECO:0000313" key="2">
    <source>
        <dbReference type="EMBL" id="VYU62995.1"/>
    </source>
</evidence>
<evidence type="ECO:0000256" key="1">
    <source>
        <dbReference type="SAM" id="MobiDB-lite"/>
    </source>
</evidence>
<proteinExistence type="predicted"/>
<feature type="region of interest" description="Disordered" evidence="1">
    <location>
        <begin position="95"/>
        <end position="118"/>
    </location>
</feature>
<reference evidence="2" key="1">
    <citation type="submission" date="2019-11" db="EMBL/GenBank/DDBJ databases">
        <authorList>
            <person name="Feng L."/>
        </authorList>
    </citation>
    <scope>NUCLEOTIDE SEQUENCE</scope>
    <source>
        <strain evidence="2">KOxytocaLFYP65</strain>
    </source>
</reference>
<dbReference type="AlphaFoldDB" id="A0A6N3GFD2"/>
<organism evidence="2">
    <name type="scientific">Klebsiella oxytoca</name>
    <dbReference type="NCBI Taxonomy" id="571"/>
    <lineage>
        <taxon>Bacteria</taxon>
        <taxon>Pseudomonadati</taxon>
        <taxon>Pseudomonadota</taxon>
        <taxon>Gammaproteobacteria</taxon>
        <taxon>Enterobacterales</taxon>
        <taxon>Enterobacteriaceae</taxon>
        <taxon>Klebsiella/Raoultella group</taxon>
        <taxon>Klebsiella</taxon>
    </lineage>
</organism>
<gene>
    <name evidence="2" type="ORF">KOLFYP65_04883</name>
</gene>
<sequence length="191" mass="21018">MAPGQMMVGLVARLRRSAPQAGIQAKDYAREVARTGAQHRLRDCGELDYASCACAQNSPALFPRGRRSTRLARATCSCGLRIWLNGYGVNDGWSGSPAKAQRAASRDSGEGLCQRGSPDRCAAPPPGLWRAGLRQLRLCPEYTAGVFRRQQRLQRFQRRAQAIGIAVGQVQVADFTSRTHLFIVPVQMHQR</sequence>
<protein>
    <submittedName>
        <fullName evidence="2">Uncharacterized protein</fullName>
    </submittedName>
</protein>
<accession>A0A6N3GFD2</accession>
<name>A0A6N3GFD2_KLEOX</name>
<dbReference type="EMBL" id="CACRTM010000032">
    <property type="protein sequence ID" value="VYU62995.1"/>
    <property type="molecule type" value="Genomic_DNA"/>
</dbReference>